<dbReference type="InterPro" id="IPR012337">
    <property type="entry name" value="RNaseH-like_sf"/>
</dbReference>
<evidence type="ECO:0000259" key="1">
    <source>
        <dbReference type="Pfam" id="PF02281"/>
    </source>
</evidence>
<accession>A0AA35GGD0</accession>
<dbReference type="EMBL" id="CAHPSC010000027">
    <property type="protein sequence ID" value="CAB5691908.1"/>
    <property type="molecule type" value="Genomic_DNA"/>
</dbReference>
<dbReference type="Proteomes" id="UP000834458">
    <property type="component" value="Unassembled WGS sequence"/>
</dbReference>
<sequence>MLFDQDEWQVTYVLNKKKPPKEAPALNTVVRRIAKPGGFLGRKGDDEPGAKTLWLSMRDVAVFVQGLRFARMAL</sequence>
<dbReference type="AlphaFoldDB" id="A0AA35GGD0"/>
<dbReference type="InterPro" id="IPR003201">
    <property type="entry name" value="Transposase_Tn5"/>
</dbReference>
<gene>
    <name evidence="2" type="ORF">GHA_02091</name>
</gene>
<name>A0AA35GGD0_9BURK</name>
<protein>
    <recommendedName>
        <fullName evidence="1">Transposase Tn5 dimerisation domain-containing protein</fullName>
    </recommendedName>
</protein>
<organism evidence="2 3">
    <name type="scientific">Comamonas aquatica</name>
    <dbReference type="NCBI Taxonomy" id="225991"/>
    <lineage>
        <taxon>Bacteria</taxon>
        <taxon>Pseudomonadati</taxon>
        <taxon>Pseudomonadota</taxon>
        <taxon>Betaproteobacteria</taxon>
        <taxon>Burkholderiales</taxon>
        <taxon>Comamonadaceae</taxon>
        <taxon>Comamonas</taxon>
    </lineage>
</organism>
<feature type="domain" description="Transposase Tn5 dimerisation" evidence="1">
    <location>
        <begin position="2"/>
        <end position="71"/>
    </location>
</feature>
<proteinExistence type="predicted"/>
<evidence type="ECO:0000313" key="3">
    <source>
        <dbReference type="Proteomes" id="UP000834458"/>
    </source>
</evidence>
<reference evidence="2" key="1">
    <citation type="submission" date="2020-05" db="EMBL/GenBank/DDBJ databases">
        <authorList>
            <person name="Delgado-Blas J."/>
        </authorList>
    </citation>
    <scope>NUCLEOTIDE SEQUENCE</scope>
    <source>
        <strain evidence="2">BB1454</strain>
    </source>
</reference>
<dbReference type="InterPro" id="IPR014737">
    <property type="entry name" value="Transposase_Tn5-like_C"/>
</dbReference>
<dbReference type="Gene3D" id="1.10.740.10">
    <property type="entry name" value="Transferase Inhibitor Protein From Tn5, Chain"/>
    <property type="match status" value="1"/>
</dbReference>
<dbReference type="Pfam" id="PF02281">
    <property type="entry name" value="Dimer_Tnp_Tn5"/>
    <property type="match status" value="1"/>
</dbReference>
<dbReference type="SUPFAM" id="SSF53098">
    <property type="entry name" value="Ribonuclease H-like"/>
    <property type="match status" value="1"/>
</dbReference>
<evidence type="ECO:0000313" key="2">
    <source>
        <dbReference type="EMBL" id="CAB5691908.1"/>
    </source>
</evidence>
<comment type="caution">
    <text evidence="2">The sequence shown here is derived from an EMBL/GenBank/DDBJ whole genome shotgun (WGS) entry which is preliminary data.</text>
</comment>